<dbReference type="GO" id="GO:0008757">
    <property type="term" value="F:S-adenosylmethionine-dependent methyltransferase activity"/>
    <property type="evidence" value="ECO:0007669"/>
    <property type="project" value="InterPro"/>
</dbReference>
<name>A0AAV0YTG6_VICFA</name>
<dbReference type="InterPro" id="IPR013216">
    <property type="entry name" value="Methyltransf_11"/>
</dbReference>
<dbReference type="EMBL" id="OX451736">
    <property type="protein sequence ID" value="CAI8587949.1"/>
    <property type="molecule type" value="Genomic_DNA"/>
</dbReference>
<dbReference type="Proteomes" id="UP001157006">
    <property type="component" value="Chromosome 1L"/>
</dbReference>
<dbReference type="InterPro" id="IPR029063">
    <property type="entry name" value="SAM-dependent_MTases_sf"/>
</dbReference>
<dbReference type="Gene3D" id="3.40.50.150">
    <property type="entry name" value="Vaccinia Virus protein VP39"/>
    <property type="match status" value="1"/>
</dbReference>
<feature type="domain" description="Methyltransferase type 11" evidence="1">
    <location>
        <begin position="156"/>
        <end position="255"/>
    </location>
</feature>
<dbReference type="Pfam" id="PF08241">
    <property type="entry name" value="Methyltransf_11"/>
    <property type="match status" value="1"/>
</dbReference>
<gene>
    <name evidence="2" type="ORF">VFH_I324480</name>
</gene>
<evidence type="ECO:0000259" key="1">
    <source>
        <dbReference type="Pfam" id="PF08241"/>
    </source>
</evidence>
<reference evidence="2 3" key="1">
    <citation type="submission" date="2023-01" db="EMBL/GenBank/DDBJ databases">
        <authorList>
            <person name="Kreplak J."/>
        </authorList>
    </citation>
    <scope>NUCLEOTIDE SEQUENCE [LARGE SCALE GENOMIC DNA]</scope>
</reference>
<keyword evidence="3" id="KW-1185">Reference proteome</keyword>
<dbReference type="PANTHER" id="PTHR45036">
    <property type="entry name" value="METHYLTRANSFERASE LIKE 7B"/>
    <property type="match status" value="1"/>
</dbReference>
<organism evidence="2 3">
    <name type="scientific">Vicia faba</name>
    <name type="common">Broad bean</name>
    <name type="synonym">Faba vulgaris</name>
    <dbReference type="NCBI Taxonomy" id="3906"/>
    <lineage>
        <taxon>Eukaryota</taxon>
        <taxon>Viridiplantae</taxon>
        <taxon>Streptophyta</taxon>
        <taxon>Embryophyta</taxon>
        <taxon>Tracheophyta</taxon>
        <taxon>Spermatophyta</taxon>
        <taxon>Magnoliopsida</taxon>
        <taxon>eudicotyledons</taxon>
        <taxon>Gunneridae</taxon>
        <taxon>Pentapetalae</taxon>
        <taxon>rosids</taxon>
        <taxon>fabids</taxon>
        <taxon>Fabales</taxon>
        <taxon>Fabaceae</taxon>
        <taxon>Papilionoideae</taxon>
        <taxon>50 kb inversion clade</taxon>
        <taxon>NPAAA clade</taxon>
        <taxon>Hologalegina</taxon>
        <taxon>IRL clade</taxon>
        <taxon>Fabeae</taxon>
        <taxon>Vicia</taxon>
    </lineage>
</organism>
<dbReference type="CDD" id="cd02440">
    <property type="entry name" value="AdoMet_MTases"/>
    <property type="match status" value="1"/>
</dbReference>
<dbReference type="InterPro" id="IPR052356">
    <property type="entry name" value="Thiol_S-MT"/>
</dbReference>
<dbReference type="SUPFAM" id="SSF53335">
    <property type="entry name" value="S-adenosyl-L-methionine-dependent methyltransferases"/>
    <property type="match status" value="1"/>
</dbReference>
<protein>
    <recommendedName>
        <fullName evidence="1">Methyltransferase type 11 domain-containing protein</fullName>
    </recommendedName>
</protein>
<evidence type="ECO:0000313" key="2">
    <source>
        <dbReference type="EMBL" id="CAI8587949.1"/>
    </source>
</evidence>
<evidence type="ECO:0000313" key="3">
    <source>
        <dbReference type="Proteomes" id="UP001157006"/>
    </source>
</evidence>
<accession>A0AAV0YTG6</accession>
<dbReference type="AlphaFoldDB" id="A0AAV0YTG6"/>
<proteinExistence type="predicted"/>
<dbReference type="PANTHER" id="PTHR45036:SF1">
    <property type="entry name" value="METHYLTRANSFERASE LIKE 7A"/>
    <property type="match status" value="1"/>
</dbReference>
<sequence length="326" mass="35725">MNLINSPILGTKVSLHSFTPKPKAIIKNTHTNSHIIIMPKKRVNSDESNKLTTTTTEFDDSLEPTTTKPCLCGRRHFIEAAATATLTAATQSATATNSDSEYTALVNKFHPPKPDWYQKFFAWVLNSFTKSYEAEVGQYKSQIFSILQEKKANKILEIGIGTGPNLSYYASDSNVQVVGIDPNPEMEKYARSSATSAGFPLSNFEFIHAVGEVIPLSDASVDAVVGTLVLCSVKDVDLTLKEVTRVLRPGGVYVFVEHVAAKDGTFLRFFQRVLDPLQQTIADGCHLSRETGDSISKAGFSSVELDMAFLSNATFVNPHVYGIAYK</sequence>